<dbReference type="Proteomes" id="UP000800036">
    <property type="component" value="Unassembled WGS sequence"/>
</dbReference>
<accession>A0A6A5VMT2</accession>
<feature type="transmembrane region" description="Helical" evidence="1">
    <location>
        <begin position="227"/>
        <end position="249"/>
    </location>
</feature>
<evidence type="ECO:0000256" key="1">
    <source>
        <dbReference type="SAM" id="Phobius"/>
    </source>
</evidence>
<dbReference type="AlphaFoldDB" id="A0A6A5VMT2"/>
<keyword evidence="3" id="KW-1185">Reference proteome</keyword>
<protein>
    <submittedName>
        <fullName evidence="2">Uncharacterized protein</fullName>
    </submittedName>
</protein>
<organism evidence="2 3">
    <name type="scientific">Bimuria novae-zelandiae CBS 107.79</name>
    <dbReference type="NCBI Taxonomy" id="1447943"/>
    <lineage>
        <taxon>Eukaryota</taxon>
        <taxon>Fungi</taxon>
        <taxon>Dikarya</taxon>
        <taxon>Ascomycota</taxon>
        <taxon>Pezizomycotina</taxon>
        <taxon>Dothideomycetes</taxon>
        <taxon>Pleosporomycetidae</taxon>
        <taxon>Pleosporales</taxon>
        <taxon>Massarineae</taxon>
        <taxon>Didymosphaeriaceae</taxon>
        <taxon>Bimuria</taxon>
    </lineage>
</organism>
<keyword evidence="1" id="KW-0472">Membrane</keyword>
<evidence type="ECO:0000313" key="2">
    <source>
        <dbReference type="EMBL" id="KAF1979023.1"/>
    </source>
</evidence>
<keyword evidence="1" id="KW-1133">Transmembrane helix</keyword>
<gene>
    <name evidence="2" type="ORF">BU23DRAFT_563875</name>
</gene>
<evidence type="ECO:0000313" key="3">
    <source>
        <dbReference type="Proteomes" id="UP000800036"/>
    </source>
</evidence>
<name>A0A6A5VMT2_9PLEO</name>
<proteinExistence type="predicted"/>
<reference evidence="2" key="1">
    <citation type="journal article" date="2020" name="Stud. Mycol.">
        <title>101 Dothideomycetes genomes: a test case for predicting lifestyles and emergence of pathogens.</title>
        <authorList>
            <person name="Haridas S."/>
            <person name="Albert R."/>
            <person name="Binder M."/>
            <person name="Bloem J."/>
            <person name="Labutti K."/>
            <person name="Salamov A."/>
            <person name="Andreopoulos B."/>
            <person name="Baker S."/>
            <person name="Barry K."/>
            <person name="Bills G."/>
            <person name="Bluhm B."/>
            <person name="Cannon C."/>
            <person name="Castanera R."/>
            <person name="Culley D."/>
            <person name="Daum C."/>
            <person name="Ezra D."/>
            <person name="Gonzalez J."/>
            <person name="Henrissat B."/>
            <person name="Kuo A."/>
            <person name="Liang C."/>
            <person name="Lipzen A."/>
            <person name="Lutzoni F."/>
            <person name="Magnuson J."/>
            <person name="Mondo S."/>
            <person name="Nolan M."/>
            <person name="Ohm R."/>
            <person name="Pangilinan J."/>
            <person name="Park H.-J."/>
            <person name="Ramirez L."/>
            <person name="Alfaro M."/>
            <person name="Sun H."/>
            <person name="Tritt A."/>
            <person name="Yoshinaga Y."/>
            <person name="Zwiers L.-H."/>
            <person name="Turgeon B."/>
            <person name="Goodwin S."/>
            <person name="Spatafora J."/>
            <person name="Crous P."/>
            <person name="Grigoriev I."/>
        </authorList>
    </citation>
    <scope>NUCLEOTIDE SEQUENCE</scope>
    <source>
        <strain evidence="2">CBS 107.79</strain>
    </source>
</reference>
<keyword evidence="1" id="KW-0812">Transmembrane</keyword>
<sequence>MRSSLSNPKQGHIFWGTKPAHQHSYYSFSPFFSSFSFAAAAASMKVNSRMLQNSSRYHTGDLHTLDAKHQPCLDHFPMETTSADHLVTLDVRELIAPLVEELHLHCSGYRTANNRQKYTHHQLDMKLSLLEGEQVLLNALDALCNGAGPRDIKEMCHGGLGALEVVELSIVIRRCWLETKSWVWADYGAFTSPPSALLPFPFGDATHSNKFCGRDGLSASLTLTLHFAFFLPCLSVGIPSALASALLVLRTAPDLQPCGESIEAQTARVLSVTPHGFVGEPPPNSLRAHAAGQRKVSPDIQFRFRASPGQITTTSCTYKPGKATSLSTARLSLHLEPNHLRNYKRQRRFLA</sequence>
<dbReference type="EMBL" id="ML976659">
    <property type="protein sequence ID" value="KAF1979023.1"/>
    <property type="molecule type" value="Genomic_DNA"/>
</dbReference>